<feature type="signal peptide" evidence="1">
    <location>
        <begin position="1"/>
        <end position="15"/>
    </location>
</feature>
<evidence type="ECO:0008006" key="4">
    <source>
        <dbReference type="Google" id="ProtNLM"/>
    </source>
</evidence>
<name>A0A956NAG3_UNCEI</name>
<protein>
    <recommendedName>
        <fullName evidence="4">Big-1 domain-containing protein</fullName>
    </recommendedName>
</protein>
<evidence type="ECO:0000256" key="1">
    <source>
        <dbReference type="SAM" id="SignalP"/>
    </source>
</evidence>
<organism evidence="2 3">
    <name type="scientific">Eiseniibacteriota bacterium</name>
    <dbReference type="NCBI Taxonomy" id="2212470"/>
    <lineage>
        <taxon>Bacteria</taxon>
        <taxon>Candidatus Eiseniibacteriota</taxon>
    </lineage>
</organism>
<keyword evidence="1" id="KW-0732">Signal</keyword>
<sequence>MTKRHVLTLALGAFAALGLMQIGCSSDKSSNPGDTAGVGQGYLILGSFQSLYSDQASLEVVVTRWDSGDPAANAATVSFDGQNVPMRSLFSNAESAVYVLEGFDYTVGKTYSLSVSLSGESANCSFVAPVFDYPVISQPVDDGLFTPGSPLQIVWDYDGDGGTPDQVFLAASPVSSQDENVYYEKTLSGSSMSAEIPGTETDTWSDDEVLITVDLGEKSWSFQGSLASSGSAVAAVLPGDAVVVRNSHGNSGADYSMSAAIYPSSIAADGVSTADLSVAIFDQDTGAPCPDGTTVVVTASPVDRVSVGSGTATTSGGAATIPVTAGSTTGSVTFVVTAPGLDSGLDASAVLDLTEPDGSDGYLITVGTGAHPSIDWVPADGMASVLITPASLDMDQALWSIGRRVVGGSWITPAVTFGTVPSGASQLVPLQGDPEGLVPGTSYKVWIVTQLGIVHSETFVP</sequence>
<proteinExistence type="predicted"/>
<reference evidence="2" key="2">
    <citation type="journal article" date="2021" name="Microbiome">
        <title>Successional dynamics and alternative stable states in a saline activated sludge microbial community over 9 years.</title>
        <authorList>
            <person name="Wang Y."/>
            <person name="Ye J."/>
            <person name="Ju F."/>
            <person name="Liu L."/>
            <person name="Boyd J.A."/>
            <person name="Deng Y."/>
            <person name="Parks D.H."/>
            <person name="Jiang X."/>
            <person name="Yin X."/>
            <person name="Woodcroft B.J."/>
            <person name="Tyson G.W."/>
            <person name="Hugenholtz P."/>
            <person name="Polz M.F."/>
            <person name="Zhang T."/>
        </authorList>
    </citation>
    <scope>NUCLEOTIDE SEQUENCE</scope>
    <source>
        <strain evidence="2">HKST-UBA02</strain>
    </source>
</reference>
<gene>
    <name evidence="2" type="ORF">KDA27_07215</name>
</gene>
<dbReference type="AlphaFoldDB" id="A0A956NAG3"/>
<dbReference type="InterPro" id="IPR013783">
    <property type="entry name" value="Ig-like_fold"/>
</dbReference>
<dbReference type="Gene3D" id="2.60.40.10">
    <property type="entry name" value="Immunoglobulins"/>
    <property type="match status" value="1"/>
</dbReference>
<reference evidence="2" key="1">
    <citation type="submission" date="2020-04" db="EMBL/GenBank/DDBJ databases">
        <authorList>
            <person name="Zhang T."/>
        </authorList>
    </citation>
    <scope>NUCLEOTIDE SEQUENCE</scope>
    <source>
        <strain evidence="2">HKST-UBA02</strain>
    </source>
</reference>
<feature type="chain" id="PRO_5037626897" description="Big-1 domain-containing protein" evidence="1">
    <location>
        <begin position="16"/>
        <end position="461"/>
    </location>
</feature>
<comment type="caution">
    <text evidence="2">The sequence shown here is derived from an EMBL/GenBank/DDBJ whole genome shotgun (WGS) entry which is preliminary data.</text>
</comment>
<accession>A0A956NAG3</accession>
<evidence type="ECO:0000313" key="3">
    <source>
        <dbReference type="Proteomes" id="UP000739538"/>
    </source>
</evidence>
<dbReference type="SUPFAM" id="SSF49373">
    <property type="entry name" value="Invasin/intimin cell-adhesion fragments"/>
    <property type="match status" value="1"/>
</dbReference>
<dbReference type="EMBL" id="JAGQHS010000026">
    <property type="protein sequence ID" value="MCA9755574.1"/>
    <property type="molecule type" value="Genomic_DNA"/>
</dbReference>
<dbReference type="InterPro" id="IPR008964">
    <property type="entry name" value="Invasin/intimin_cell_adhesion"/>
</dbReference>
<dbReference type="Proteomes" id="UP000739538">
    <property type="component" value="Unassembled WGS sequence"/>
</dbReference>
<evidence type="ECO:0000313" key="2">
    <source>
        <dbReference type="EMBL" id="MCA9755574.1"/>
    </source>
</evidence>